<sequence>MVENNIVDGEILDEATLTLEEFAHACAVERQWVKERVESGMLGDRTHYVSQWRFTSHDLIRARRLRQMEYDFDAVPELAALVADLFEENERLKGRLRAAGLPFY</sequence>
<accession>A0A7Y6V8S3</accession>
<dbReference type="Pfam" id="PF13591">
    <property type="entry name" value="MerR_2"/>
    <property type="match status" value="1"/>
</dbReference>
<proteinExistence type="predicted"/>
<comment type="caution">
    <text evidence="1">The sequence shown here is derived from an EMBL/GenBank/DDBJ whole genome shotgun (WGS) entry which is preliminary data.</text>
</comment>
<evidence type="ECO:0000313" key="1">
    <source>
        <dbReference type="EMBL" id="NVF14594.1"/>
    </source>
</evidence>
<gene>
    <name evidence="1" type="ORF">HUO07_10485</name>
</gene>
<organism evidence="1 2">
    <name type="scientific">Vreelandella maris</name>
    <dbReference type="NCBI Taxonomy" id="2729617"/>
    <lineage>
        <taxon>Bacteria</taxon>
        <taxon>Pseudomonadati</taxon>
        <taxon>Pseudomonadota</taxon>
        <taxon>Gammaproteobacteria</taxon>
        <taxon>Oceanospirillales</taxon>
        <taxon>Halomonadaceae</taxon>
        <taxon>Vreelandella</taxon>
    </lineage>
</organism>
<dbReference type="EMBL" id="JABWCV010000010">
    <property type="protein sequence ID" value="NVF14594.1"/>
    <property type="molecule type" value="Genomic_DNA"/>
</dbReference>
<dbReference type="Gene3D" id="1.10.1660.10">
    <property type="match status" value="1"/>
</dbReference>
<protein>
    <submittedName>
        <fullName evidence="1">MerR family transcriptional regulator</fullName>
    </submittedName>
</protein>
<keyword evidence="2" id="KW-1185">Reference proteome</keyword>
<evidence type="ECO:0000313" key="2">
    <source>
        <dbReference type="Proteomes" id="UP000589984"/>
    </source>
</evidence>
<name>A0A7Y6V8S3_9GAMM</name>
<reference evidence="1 2" key="1">
    <citation type="submission" date="2020-06" db="EMBL/GenBank/DDBJ databases">
        <title>Halomonas sp. QX-1 draft genome sequence.</title>
        <authorList>
            <person name="Qiu X."/>
        </authorList>
    </citation>
    <scope>NUCLEOTIDE SEQUENCE [LARGE SCALE GENOMIC DNA]</scope>
    <source>
        <strain evidence="1 2">QX-1</strain>
    </source>
</reference>
<dbReference type="RefSeq" id="WP_176303513.1">
    <property type="nucleotide sequence ID" value="NZ_JABWCV010000010.1"/>
</dbReference>
<dbReference type="Proteomes" id="UP000589984">
    <property type="component" value="Unassembled WGS sequence"/>
</dbReference>
<dbReference type="AlphaFoldDB" id="A0A7Y6V8S3"/>